<accession>A0ABD6ELI9</accession>
<organism evidence="2 3">
    <name type="scientific">Gnathostoma spinigerum</name>
    <dbReference type="NCBI Taxonomy" id="75299"/>
    <lineage>
        <taxon>Eukaryota</taxon>
        <taxon>Metazoa</taxon>
        <taxon>Ecdysozoa</taxon>
        <taxon>Nematoda</taxon>
        <taxon>Chromadorea</taxon>
        <taxon>Rhabditida</taxon>
        <taxon>Spirurina</taxon>
        <taxon>Gnathostomatomorpha</taxon>
        <taxon>Gnathostomatoidea</taxon>
        <taxon>Gnathostomatidae</taxon>
        <taxon>Gnathostoma</taxon>
    </lineage>
</organism>
<reference evidence="2 3" key="1">
    <citation type="submission" date="2024-08" db="EMBL/GenBank/DDBJ databases">
        <title>Gnathostoma spinigerum genome.</title>
        <authorList>
            <person name="Gonzalez-Bertolin B."/>
            <person name="Monzon S."/>
            <person name="Zaballos A."/>
            <person name="Jimenez P."/>
            <person name="Dekumyoy P."/>
            <person name="Varona S."/>
            <person name="Cuesta I."/>
            <person name="Sumanam S."/>
            <person name="Adisakwattana P."/>
            <person name="Gasser R.B."/>
            <person name="Hernandez-Gonzalez A."/>
            <person name="Young N.D."/>
            <person name="Perteguer M.J."/>
        </authorList>
    </citation>
    <scope>NUCLEOTIDE SEQUENCE [LARGE SCALE GENOMIC DNA]</scope>
    <source>
        <strain evidence="2">AL3</strain>
        <tissue evidence="2">Liver</tissue>
    </source>
</reference>
<keyword evidence="1" id="KW-0175">Coiled coil</keyword>
<keyword evidence="3" id="KW-1185">Reference proteome</keyword>
<feature type="coiled-coil region" evidence="1">
    <location>
        <begin position="11"/>
        <end position="73"/>
    </location>
</feature>
<name>A0ABD6ELI9_9BILA</name>
<protein>
    <submittedName>
        <fullName evidence="2">Uncharacterized protein</fullName>
    </submittedName>
</protein>
<sequence>MFDESSTNGNEKFVDKNVSSLQQELEGYENQLISLRAQLNLVQNEAKVKDDHIRQLEDEIGRAHKCNQQLNAKLGSLSQTISTSSRNDDKDVRVGFSSCVVSDSFLV</sequence>
<proteinExistence type="predicted"/>
<dbReference type="AlphaFoldDB" id="A0ABD6ELI9"/>
<comment type="caution">
    <text evidence="2">The sequence shown here is derived from an EMBL/GenBank/DDBJ whole genome shotgun (WGS) entry which is preliminary data.</text>
</comment>
<evidence type="ECO:0000256" key="1">
    <source>
        <dbReference type="SAM" id="Coils"/>
    </source>
</evidence>
<gene>
    <name evidence="2" type="ORF">AB6A40_004291</name>
</gene>
<dbReference type="EMBL" id="JBGFUD010002422">
    <property type="protein sequence ID" value="MFH4977582.1"/>
    <property type="molecule type" value="Genomic_DNA"/>
</dbReference>
<evidence type="ECO:0000313" key="3">
    <source>
        <dbReference type="Proteomes" id="UP001608902"/>
    </source>
</evidence>
<dbReference type="Proteomes" id="UP001608902">
    <property type="component" value="Unassembled WGS sequence"/>
</dbReference>
<evidence type="ECO:0000313" key="2">
    <source>
        <dbReference type="EMBL" id="MFH4977582.1"/>
    </source>
</evidence>